<gene>
    <name evidence="4" type="primary">nudG</name>
    <name evidence="4" type="ORF">MBBTH_19630</name>
</gene>
<evidence type="ECO:0000313" key="5">
    <source>
        <dbReference type="Proteomes" id="UP000251717"/>
    </source>
</evidence>
<dbReference type="CDD" id="cd04699">
    <property type="entry name" value="NUDIX_MutT_Nudt1"/>
    <property type="match status" value="1"/>
</dbReference>
<keyword evidence="2 4" id="KW-0378">Hydrolase</keyword>
<dbReference type="PANTHER" id="PTHR43046:SF14">
    <property type="entry name" value="MUTT_NUDIX FAMILY PROTEIN"/>
    <property type="match status" value="1"/>
</dbReference>
<dbReference type="EC" id="3.6.1.65" evidence="4"/>
<dbReference type="PRINTS" id="PR00502">
    <property type="entry name" value="NUDIXFAMILY"/>
</dbReference>
<sequence length="134" mass="15535">MKRGYGLTVRGVIKNSDREILFLKRHPKSRTDPEMWELPGGKVEKGEHFADALVREIKEETGLDVTVGDFCEAIQNDYSHKRTVQLMMYLDDVEGAVEISEEHTEYMWASIEKIKGMEISTSLKKLLKKRNYEL</sequence>
<dbReference type="InterPro" id="IPR020084">
    <property type="entry name" value="NUDIX_hydrolase_CS"/>
</dbReference>
<dbReference type="InterPro" id="IPR015797">
    <property type="entry name" value="NUDIX_hydrolase-like_dom_sf"/>
</dbReference>
<accession>A0A315XK16</accession>
<organism evidence="4 5">
    <name type="scientific">Methanobrevibacter thaueri</name>
    <dbReference type="NCBI Taxonomy" id="190975"/>
    <lineage>
        <taxon>Archaea</taxon>
        <taxon>Methanobacteriati</taxon>
        <taxon>Methanobacteriota</taxon>
        <taxon>Methanomada group</taxon>
        <taxon>Methanobacteria</taxon>
        <taxon>Methanobacteriales</taxon>
        <taxon>Methanobacteriaceae</taxon>
        <taxon>Methanobrevibacter</taxon>
    </lineage>
</organism>
<dbReference type="EMBL" id="MZGS01000028">
    <property type="protein sequence ID" value="PWB85364.1"/>
    <property type="molecule type" value="Genomic_DNA"/>
</dbReference>
<name>A0A315XK16_9EURY</name>
<feature type="domain" description="Nudix hydrolase" evidence="3">
    <location>
        <begin position="4"/>
        <end position="131"/>
    </location>
</feature>
<proteinExistence type="predicted"/>
<evidence type="ECO:0000256" key="2">
    <source>
        <dbReference type="ARBA" id="ARBA00022801"/>
    </source>
</evidence>
<keyword evidence="5" id="KW-1185">Reference proteome</keyword>
<dbReference type="Pfam" id="PF00293">
    <property type="entry name" value="NUDIX"/>
    <property type="match status" value="1"/>
</dbReference>
<dbReference type="GO" id="GO:0016787">
    <property type="term" value="F:hydrolase activity"/>
    <property type="evidence" value="ECO:0007669"/>
    <property type="project" value="UniProtKB-KW"/>
</dbReference>
<dbReference type="RefSeq" id="WP_116592842.1">
    <property type="nucleotide sequence ID" value="NZ_MZGS01000028.1"/>
</dbReference>
<reference evidence="4 5" key="1">
    <citation type="submission" date="2017-03" db="EMBL/GenBank/DDBJ databases">
        <title>Genome sequence of Methanobrevibacter thaueri.</title>
        <authorList>
            <person name="Poehlein A."/>
            <person name="Seedorf H."/>
            <person name="Daniel R."/>
        </authorList>
    </citation>
    <scope>NUCLEOTIDE SEQUENCE [LARGE SCALE GENOMIC DNA]</scope>
    <source>
        <strain evidence="4 5">DSM 11995</strain>
    </source>
</reference>
<evidence type="ECO:0000256" key="1">
    <source>
        <dbReference type="ARBA" id="ARBA00001946"/>
    </source>
</evidence>
<dbReference type="OrthoDB" id="25379at2157"/>
<dbReference type="Proteomes" id="UP000251717">
    <property type="component" value="Unassembled WGS sequence"/>
</dbReference>
<protein>
    <submittedName>
        <fullName evidence="4">CTP pyrophosphohydrolase</fullName>
        <ecNumber evidence="4">3.6.1.65</ecNumber>
    </submittedName>
</protein>
<comment type="cofactor">
    <cofactor evidence="1">
        <name>Mg(2+)</name>
        <dbReference type="ChEBI" id="CHEBI:18420"/>
    </cofactor>
</comment>
<dbReference type="SUPFAM" id="SSF55811">
    <property type="entry name" value="Nudix"/>
    <property type="match status" value="1"/>
</dbReference>
<dbReference type="AlphaFoldDB" id="A0A315XK16"/>
<evidence type="ECO:0000313" key="4">
    <source>
        <dbReference type="EMBL" id="PWB85364.1"/>
    </source>
</evidence>
<dbReference type="PROSITE" id="PS51462">
    <property type="entry name" value="NUDIX"/>
    <property type="match status" value="1"/>
</dbReference>
<dbReference type="PANTHER" id="PTHR43046">
    <property type="entry name" value="GDP-MANNOSE MANNOSYL HYDROLASE"/>
    <property type="match status" value="1"/>
</dbReference>
<evidence type="ECO:0000259" key="3">
    <source>
        <dbReference type="PROSITE" id="PS51462"/>
    </source>
</evidence>
<dbReference type="InterPro" id="IPR000086">
    <property type="entry name" value="NUDIX_hydrolase_dom"/>
</dbReference>
<comment type="caution">
    <text evidence="4">The sequence shown here is derived from an EMBL/GenBank/DDBJ whole genome shotgun (WGS) entry which is preliminary data.</text>
</comment>
<dbReference type="InterPro" id="IPR020476">
    <property type="entry name" value="Nudix_hydrolase"/>
</dbReference>
<dbReference type="Gene3D" id="3.90.79.10">
    <property type="entry name" value="Nucleoside Triphosphate Pyrophosphohydrolase"/>
    <property type="match status" value="1"/>
</dbReference>
<dbReference type="PROSITE" id="PS00893">
    <property type="entry name" value="NUDIX_BOX"/>
    <property type="match status" value="1"/>
</dbReference>